<reference evidence="2" key="1">
    <citation type="journal article" date="2020" name="Stud. Mycol.">
        <title>101 Dothideomycetes genomes: a test case for predicting lifestyles and emergence of pathogens.</title>
        <authorList>
            <person name="Haridas S."/>
            <person name="Albert R."/>
            <person name="Binder M."/>
            <person name="Bloem J."/>
            <person name="Labutti K."/>
            <person name="Salamov A."/>
            <person name="Andreopoulos B."/>
            <person name="Baker S."/>
            <person name="Barry K."/>
            <person name="Bills G."/>
            <person name="Bluhm B."/>
            <person name="Cannon C."/>
            <person name="Castanera R."/>
            <person name="Culley D."/>
            <person name="Daum C."/>
            <person name="Ezra D."/>
            <person name="Gonzalez J."/>
            <person name="Henrissat B."/>
            <person name="Kuo A."/>
            <person name="Liang C."/>
            <person name="Lipzen A."/>
            <person name="Lutzoni F."/>
            <person name="Magnuson J."/>
            <person name="Mondo S."/>
            <person name="Nolan M."/>
            <person name="Ohm R."/>
            <person name="Pangilinan J."/>
            <person name="Park H.-J."/>
            <person name="Ramirez L."/>
            <person name="Alfaro M."/>
            <person name="Sun H."/>
            <person name="Tritt A."/>
            <person name="Yoshinaga Y."/>
            <person name="Zwiers L.-H."/>
            <person name="Turgeon B."/>
            <person name="Goodwin S."/>
            <person name="Spatafora J."/>
            <person name="Crous P."/>
            <person name="Grigoriev I."/>
        </authorList>
    </citation>
    <scope>NUCLEOTIDE SEQUENCE</scope>
    <source>
        <strain evidence="2">CBS 480.64</strain>
    </source>
</reference>
<dbReference type="AlphaFoldDB" id="A0A6A7CAP3"/>
<feature type="region of interest" description="Disordered" evidence="1">
    <location>
        <begin position="755"/>
        <end position="844"/>
    </location>
</feature>
<feature type="region of interest" description="Disordered" evidence="1">
    <location>
        <begin position="74"/>
        <end position="113"/>
    </location>
</feature>
<feature type="region of interest" description="Disordered" evidence="1">
    <location>
        <begin position="365"/>
        <end position="405"/>
    </location>
</feature>
<feature type="compositionally biased region" description="Basic residues" evidence="1">
    <location>
        <begin position="578"/>
        <end position="587"/>
    </location>
</feature>
<feature type="region of interest" description="Disordered" evidence="1">
    <location>
        <begin position="334"/>
        <end position="353"/>
    </location>
</feature>
<dbReference type="EMBL" id="MU005958">
    <property type="protein sequence ID" value="KAF2864075.1"/>
    <property type="molecule type" value="Genomic_DNA"/>
</dbReference>
<evidence type="ECO:0000313" key="3">
    <source>
        <dbReference type="Proteomes" id="UP000799421"/>
    </source>
</evidence>
<feature type="compositionally biased region" description="Pro residues" evidence="1">
    <location>
        <begin position="13"/>
        <end position="22"/>
    </location>
</feature>
<feature type="region of interest" description="Disordered" evidence="1">
    <location>
        <begin position="662"/>
        <end position="743"/>
    </location>
</feature>
<feature type="compositionally biased region" description="Basic and acidic residues" evidence="1">
    <location>
        <begin position="367"/>
        <end position="380"/>
    </location>
</feature>
<feature type="compositionally biased region" description="Polar residues" evidence="1">
    <location>
        <begin position="609"/>
        <end position="621"/>
    </location>
</feature>
<name>A0A6A7CAP3_9PEZI</name>
<accession>A0A6A7CAP3</accession>
<proteinExistence type="predicted"/>
<sequence>MNAPSCFTQPRYSSPPPPPCRPLPSGVDDMLPLVALPENHPHHFNLKKRTRLSAPNLRGPVKLMMAKKSVKALKSSQEYDKDNPALSSEEALNPSDPFDDNEDRTQDVDSSAKARFGSVRSVVQVPKSHEDLTDLNSSVLKSLEWIKPLLDHPSLIGRSTSDGSGLSRAMSTSQLDTQSKPLLRRTRSHSDLSKETIPELSQRLLVDIAKVGSVKSLASASSQGPHLNNMNLRNRLWCMSLVYDGSNEHSCRSISKENSSIPLRVCSPSVYSQATELLPLVEPKQRSIEHQTSSSTEVPRGGDASIEVEPQEEQLQVVEPCAEAHGTEDDNITTAATNQTDEPNPKSLHRSNAFRRFKRRLSVRSMHQKEVQDLPQHDEQGSVTGTVGESSMPKSERWSRRIKRKLSTRSLGKKPSFFGSLSFKMKKKTPKIQVTATSSSSIDEYDGSNESYRFRPESVVSRPDEVKRRHTTTINFPAPYQLHDMESTGIMEAALQRHESERRAFRSASKAGVVDDEVSLPAVVERQRPKRGRIGTIPASWARFPSHTRAERNGSAGRVDSVISHDFAGSNTGVKQNGKAKKKHRAHRESFLRNLRDYYRNIFSSKQTEMNRRTSTTTQGWFENPDLEPPNFAPPDAEGGVHNEIHDASAELDKHLDAIERAQGIGQPDQKSRRATVDTAEDESLMTAPKERPNSATLSQRKLSAEDAVRAEDGNTSPSNKVRLPREDHKNTANPERVPSTGAITITDDAMELSGPHEEPVITNMGSSPPLEDLDTEPVTAVQCPASPPPGREPSPPSPKSQPKTPPKARTKTRRFPSVTVIDDGEGADRSVSLIANSGKRRGC</sequence>
<feature type="compositionally biased region" description="Polar residues" evidence="1">
    <location>
        <begin position="381"/>
        <end position="393"/>
    </location>
</feature>
<feature type="compositionally biased region" description="Pro residues" evidence="1">
    <location>
        <begin position="786"/>
        <end position="806"/>
    </location>
</feature>
<protein>
    <submittedName>
        <fullName evidence="2">Uncharacterized protein</fullName>
    </submittedName>
</protein>
<feature type="region of interest" description="Disordered" evidence="1">
    <location>
        <begin position="609"/>
        <end position="642"/>
    </location>
</feature>
<evidence type="ECO:0000256" key="1">
    <source>
        <dbReference type="SAM" id="MobiDB-lite"/>
    </source>
</evidence>
<evidence type="ECO:0000313" key="2">
    <source>
        <dbReference type="EMBL" id="KAF2864075.1"/>
    </source>
</evidence>
<feature type="compositionally biased region" description="Basic and acidic residues" evidence="1">
    <location>
        <begin position="103"/>
        <end position="112"/>
    </location>
</feature>
<dbReference type="OrthoDB" id="3437384at2759"/>
<keyword evidence="3" id="KW-1185">Reference proteome</keyword>
<feature type="compositionally biased region" description="Polar residues" evidence="1">
    <location>
        <begin position="157"/>
        <end position="180"/>
    </location>
</feature>
<feature type="compositionally biased region" description="Basic and acidic residues" evidence="1">
    <location>
        <begin position="703"/>
        <end position="713"/>
    </location>
</feature>
<feature type="region of interest" description="Disordered" evidence="1">
    <location>
        <begin position="156"/>
        <end position="195"/>
    </location>
</feature>
<feature type="region of interest" description="Disordered" evidence="1">
    <location>
        <begin position="285"/>
        <end position="316"/>
    </location>
</feature>
<feature type="region of interest" description="Disordered" evidence="1">
    <location>
        <begin position="567"/>
        <end position="587"/>
    </location>
</feature>
<feature type="region of interest" description="Disordered" evidence="1">
    <location>
        <begin position="1"/>
        <end position="25"/>
    </location>
</feature>
<dbReference type="Proteomes" id="UP000799421">
    <property type="component" value="Unassembled WGS sequence"/>
</dbReference>
<gene>
    <name evidence="2" type="ORF">K470DRAFT_51718</name>
</gene>
<organism evidence="2 3">
    <name type="scientific">Piedraia hortae CBS 480.64</name>
    <dbReference type="NCBI Taxonomy" id="1314780"/>
    <lineage>
        <taxon>Eukaryota</taxon>
        <taxon>Fungi</taxon>
        <taxon>Dikarya</taxon>
        <taxon>Ascomycota</taxon>
        <taxon>Pezizomycotina</taxon>
        <taxon>Dothideomycetes</taxon>
        <taxon>Dothideomycetidae</taxon>
        <taxon>Capnodiales</taxon>
        <taxon>Piedraiaceae</taxon>
        <taxon>Piedraia</taxon>
    </lineage>
</organism>